<comment type="similarity">
    <text evidence="2">Belongs to the SAM hydrolase / SAM-dependent halogenase family.</text>
</comment>
<dbReference type="KEGG" id="dti:Desti_3034"/>
<dbReference type="EMBL" id="CP003360">
    <property type="protein sequence ID" value="AFM25698.1"/>
    <property type="molecule type" value="Genomic_DNA"/>
</dbReference>
<gene>
    <name evidence="5" type="ordered locus">Desti_3034</name>
</gene>
<dbReference type="HOGENOM" id="CLU_059734_1_1_7"/>
<dbReference type="Proteomes" id="UP000006055">
    <property type="component" value="Chromosome"/>
</dbReference>
<dbReference type="InterPro" id="IPR046470">
    <property type="entry name" value="SAM_HAT_C"/>
</dbReference>
<feature type="domain" description="S-adenosyl-l-methionine hydroxide adenosyltransferase C-terminal" evidence="4">
    <location>
        <begin position="173"/>
        <end position="254"/>
    </location>
</feature>
<proteinExistence type="inferred from homology"/>
<keyword evidence="6" id="KW-1185">Reference proteome</keyword>
<accession>I4C807</accession>
<evidence type="ECO:0008006" key="7">
    <source>
        <dbReference type="Google" id="ProtNLM"/>
    </source>
</evidence>
<reference evidence="6" key="1">
    <citation type="submission" date="2012-06" db="EMBL/GenBank/DDBJ databases">
        <title>Complete sequence of chromosome of Desulfomonile tiedjei DSM 6799.</title>
        <authorList>
            <person name="Lucas S."/>
            <person name="Copeland A."/>
            <person name="Lapidus A."/>
            <person name="Glavina del Rio T."/>
            <person name="Dalin E."/>
            <person name="Tice H."/>
            <person name="Bruce D."/>
            <person name="Goodwin L."/>
            <person name="Pitluck S."/>
            <person name="Peters L."/>
            <person name="Ovchinnikova G."/>
            <person name="Zeytun A."/>
            <person name="Lu M."/>
            <person name="Kyrpides N."/>
            <person name="Mavromatis K."/>
            <person name="Ivanova N."/>
            <person name="Brettin T."/>
            <person name="Detter J.C."/>
            <person name="Han C."/>
            <person name="Larimer F."/>
            <person name="Land M."/>
            <person name="Hauser L."/>
            <person name="Markowitz V."/>
            <person name="Cheng J.-F."/>
            <person name="Hugenholtz P."/>
            <person name="Woyke T."/>
            <person name="Wu D."/>
            <person name="Spring S."/>
            <person name="Schroeder M."/>
            <person name="Brambilla E."/>
            <person name="Klenk H.-P."/>
            <person name="Eisen J.A."/>
        </authorList>
    </citation>
    <scope>NUCLEOTIDE SEQUENCE [LARGE SCALE GENOMIC DNA]</scope>
    <source>
        <strain evidence="6">ATCC 49306 / DSM 6799 / DCB-1</strain>
    </source>
</reference>
<evidence type="ECO:0000259" key="4">
    <source>
        <dbReference type="Pfam" id="PF20257"/>
    </source>
</evidence>
<dbReference type="Pfam" id="PF01887">
    <property type="entry name" value="SAM_HAT_N"/>
    <property type="match status" value="1"/>
</dbReference>
<feature type="domain" description="S-adenosyl-l-methionine hydroxide adenosyltransferase N-terminal" evidence="3">
    <location>
        <begin position="5"/>
        <end position="150"/>
    </location>
</feature>
<dbReference type="PANTHER" id="PTHR35092:SF1">
    <property type="entry name" value="CHLORINASE MJ1651"/>
    <property type="match status" value="1"/>
</dbReference>
<dbReference type="AlphaFoldDB" id="I4C807"/>
<keyword evidence="1" id="KW-0949">S-adenosyl-L-methionine</keyword>
<dbReference type="SUPFAM" id="SSF101852">
    <property type="entry name" value="Bacterial fluorinating enzyme, C-terminal domain"/>
    <property type="match status" value="1"/>
</dbReference>
<protein>
    <recommendedName>
        <fullName evidence="7">S-adenosyl-l-methionine hydroxide adenosyltransferase</fullName>
    </recommendedName>
</protein>
<dbReference type="Pfam" id="PF20257">
    <property type="entry name" value="SAM_HAT_C"/>
    <property type="match status" value="1"/>
</dbReference>
<evidence type="ECO:0000256" key="1">
    <source>
        <dbReference type="ARBA" id="ARBA00022691"/>
    </source>
</evidence>
<organism evidence="5 6">
    <name type="scientific">Desulfomonile tiedjei (strain ATCC 49306 / DSM 6799 / DCB-1)</name>
    <dbReference type="NCBI Taxonomy" id="706587"/>
    <lineage>
        <taxon>Bacteria</taxon>
        <taxon>Pseudomonadati</taxon>
        <taxon>Thermodesulfobacteriota</taxon>
        <taxon>Desulfomonilia</taxon>
        <taxon>Desulfomonilales</taxon>
        <taxon>Desulfomonilaceae</taxon>
        <taxon>Desulfomonile</taxon>
    </lineage>
</organism>
<dbReference type="STRING" id="706587.Desti_3034"/>
<dbReference type="PANTHER" id="PTHR35092">
    <property type="entry name" value="CHLORINASE MJ1651"/>
    <property type="match status" value="1"/>
</dbReference>
<dbReference type="InterPro" id="IPR023227">
    <property type="entry name" value="SAM_OH_AdoTrfase_C_sf"/>
</dbReference>
<dbReference type="RefSeq" id="WP_014810835.1">
    <property type="nucleotide sequence ID" value="NC_018025.1"/>
</dbReference>
<evidence type="ECO:0000259" key="3">
    <source>
        <dbReference type="Pfam" id="PF01887"/>
    </source>
</evidence>
<dbReference type="OrthoDB" id="9792195at2"/>
<dbReference type="Gene3D" id="2.40.30.90">
    <property type="entry name" value="Bacterial fluorinating enzyme like"/>
    <property type="match status" value="1"/>
</dbReference>
<dbReference type="SUPFAM" id="SSF102522">
    <property type="entry name" value="Bacterial fluorinating enzyme, N-terminal domain"/>
    <property type="match status" value="1"/>
</dbReference>
<dbReference type="PATRIC" id="fig|706587.4.peg.3447"/>
<name>I4C807_DESTA</name>
<evidence type="ECO:0000313" key="6">
    <source>
        <dbReference type="Proteomes" id="UP000006055"/>
    </source>
</evidence>
<evidence type="ECO:0000313" key="5">
    <source>
        <dbReference type="EMBL" id="AFM25698.1"/>
    </source>
</evidence>
<dbReference type="Gene3D" id="3.40.50.10790">
    <property type="entry name" value="S-adenosyl-l-methionine hydroxide adenosyltransferase, N-terminal"/>
    <property type="match status" value="1"/>
</dbReference>
<dbReference type="InterPro" id="IPR023228">
    <property type="entry name" value="SAM_OH_AdoTrfase_N_sf"/>
</dbReference>
<dbReference type="InterPro" id="IPR046469">
    <property type="entry name" value="SAM_HAT_N"/>
</dbReference>
<evidence type="ECO:0000256" key="2">
    <source>
        <dbReference type="ARBA" id="ARBA00024035"/>
    </source>
</evidence>
<dbReference type="InterPro" id="IPR002747">
    <property type="entry name" value="SAM_OH_AdoTrfase"/>
</dbReference>
<dbReference type="PIRSF" id="PIRSF006779">
    <property type="entry name" value="UCP006779"/>
    <property type="match status" value="1"/>
</dbReference>
<dbReference type="eggNOG" id="COG1912">
    <property type="taxonomic scope" value="Bacteria"/>
</dbReference>
<sequence>MISIVTLTTDFGTRDGFTAQMKGVILGIFPEARIVDVTHDIEPFSILEGALVLNGIRKYFPPTAVHVGVIDPGVGSQRRGLAVRTRTGYYVGPDNGLFTFILNESADVEVREIRNPEFMLPEPYATFHGRDIFAPAAAHLSAGKMFESIGPVVEKPVTLTVPKPVRSASAIEGEAIYTDRFGNVTTNIPADLLDRTVREIRIAGTRIPRLSRYFAEVPFHEPVALINSFGLLEVAVNRGNASAELHIETGDKIRILW</sequence>